<dbReference type="Pfam" id="PF22621">
    <property type="entry name" value="CurL-like_PKS_C"/>
    <property type="match status" value="1"/>
</dbReference>
<feature type="region of interest" description="Disordered" evidence="9">
    <location>
        <begin position="3696"/>
        <end position="3716"/>
    </location>
</feature>
<dbReference type="Gene3D" id="3.40.366.10">
    <property type="entry name" value="Malonyl-Coenzyme A Acyl Carrier Protein, domain 2"/>
    <property type="match status" value="3"/>
</dbReference>
<dbReference type="Pfam" id="PF22953">
    <property type="entry name" value="SpnB_Rossmann"/>
    <property type="match status" value="1"/>
</dbReference>
<dbReference type="InterPro" id="IPR001227">
    <property type="entry name" value="Ac_transferase_dom_sf"/>
</dbReference>
<dbReference type="Pfam" id="PF08659">
    <property type="entry name" value="KR"/>
    <property type="match status" value="1"/>
</dbReference>
<dbReference type="InterPro" id="IPR014030">
    <property type="entry name" value="Ketoacyl_synth_N"/>
</dbReference>
<dbReference type="CDD" id="cd08956">
    <property type="entry name" value="KR_3_FAS_SDR_x"/>
    <property type="match status" value="1"/>
</dbReference>
<dbReference type="SMART" id="SM00823">
    <property type="entry name" value="PKS_PP"/>
    <property type="match status" value="3"/>
</dbReference>
<dbReference type="Pfam" id="PF16197">
    <property type="entry name" value="KAsynt_C_assoc"/>
    <property type="match status" value="3"/>
</dbReference>
<gene>
    <name evidence="13" type="ORF">SYYSPA8_03235</name>
</gene>
<feature type="region of interest" description="Disordered" evidence="9">
    <location>
        <begin position="1"/>
        <end position="25"/>
    </location>
</feature>
<dbReference type="PROSITE" id="PS00606">
    <property type="entry name" value="KS3_1"/>
    <property type="match status" value="2"/>
</dbReference>
<dbReference type="PANTHER" id="PTHR43775">
    <property type="entry name" value="FATTY ACID SYNTHASE"/>
    <property type="match status" value="1"/>
</dbReference>
<dbReference type="InterPro" id="IPR018201">
    <property type="entry name" value="Ketoacyl_synth_AS"/>
</dbReference>
<evidence type="ECO:0000313" key="13">
    <source>
        <dbReference type="EMBL" id="GLF93266.1"/>
    </source>
</evidence>
<evidence type="ECO:0000313" key="14">
    <source>
        <dbReference type="Proteomes" id="UP001291653"/>
    </source>
</evidence>
<organism evidence="13 14">
    <name type="scientific">Streptomyces yaizuensis</name>
    <dbReference type="NCBI Taxonomy" id="2989713"/>
    <lineage>
        <taxon>Bacteria</taxon>
        <taxon>Bacillati</taxon>
        <taxon>Actinomycetota</taxon>
        <taxon>Actinomycetes</taxon>
        <taxon>Kitasatosporales</taxon>
        <taxon>Streptomycetaceae</taxon>
        <taxon>Streptomyces</taxon>
    </lineage>
</organism>
<dbReference type="Gene3D" id="1.10.1200.10">
    <property type="entry name" value="ACP-like"/>
    <property type="match status" value="3"/>
</dbReference>
<feature type="domain" description="Ketosynthase family 3 (KS3)" evidence="11">
    <location>
        <begin position="2815"/>
        <end position="3239"/>
    </location>
</feature>
<name>A0ABQ5NSB8_9ACTN</name>
<accession>A0ABQ5NSB8</accession>
<dbReference type="RefSeq" id="WP_323445349.1">
    <property type="nucleotide sequence ID" value="NZ_BSBI01000001.1"/>
</dbReference>
<dbReference type="Pfam" id="PF14765">
    <property type="entry name" value="PS-DH"/>
    <property type="match status" value="1"/>
</dbReference>
<feature type="compositionally biased region" description="Basic and acidic residues" evidence="9">
    <location>
        <begin position="1523"/>
        <end position="1533"/>
    </location>
</feature>
<feature type="region of interest" description="Disordered" evidence="9">
    <location>
        <begin position="437"/>
        <end position="505"/>
    </location>
</feature>
<dbReference type="InterPro" id="IPR014043">
    <property type="entry name" value="Acyl_transferase_dom"/>
</dbReference>
<dbReference type="InterPro" id="IPR016039">
    <property type="entry name" value="Thiolase-like"/>
</dbReference>
<evidence type="ECO:0000259" key="10">
    <source>
        <dbReference type="PROSITE" id="PS50075"/>
    </source>
</evidence>
<dbReference type="SMART" id="SM01294">
    <property type="entry name" value="PKS_PP_betabranch"/>
    <property type="match status" value="3"/>
</dbReference>
<feature type="active site" description="Proton donor; for dehydratase activity" evidence="8">
    <location>
        <position position="2200"/>
    </location>
</feature>
<evidence type="ECO:0000256" key="6">
    <source>
        <dbReference type="ARBA" id="ARBA00023268"/>
    </source>
</evidence>
<dbReference type="InterPro" id="IPR049551">
    <property type="entry name" value="PKS_DH_C"/>
</dbReference>
<dbReference type="SMART" id="SM00826">
    <property type="entry name" value="PKS_DH"/>
    <property type="match status" value="1"/>
</dbReference>
<dbReference type="Pfam" id="PF02801">
    <property type="entry name" value="Ketoacyl-synt_C"/>
    <property type="match status" value="3"/>
</dbReference>
<dbReference type="SUPFAM" id="SSF55048">
    <property type="entry name" value="Probable ACP-binding domain of malonyl-CoA ACP transacylase"/>
    <property type="match status" value="3"/>
</dbReference>
<evidence type="ECO:0000256" key="8">
    <source>
        <dbReference type="PROSITE-ProRule" id="PRU01363"/>
    </source>
</evidence>
<dbReference type="InterPro" id="IPR055123">
    <property type="entry name" value="SpnB-like_Rossmann"/>
</dbReference>
<dbReference type="InterPro" id="IPR049900">
    <property type="entry name" value="PKS_mFAS_DH"/>
</dbReference>
<evidence type="ECO:0000256" key="2">
    <source>
        <dbReference type="ARBA" id="ARBA00022450"/>
    </source>
</evidence>
<feature type="compositionally biased region" description="Low complexity" evidence="9">
    <location>
        <begin position="967"/>
        <end position="980"/>
    </location>
</feature>
<dbReference type="InterPro" id="IPR006162">
    <property type="entry name" value="Ppantetheine_attach_site"/>
</dbReference>
<dbReference type="PROSITE" id="PS50075">
    <property type="entry name" value="CARRIER"/>
    <property type="match status" value="3"/>
</dbReference>
<evidence type="ECO:0000256" key="7">
    <source>
        <dbReference type="ARBA" id="ARBA00023315"/>
    </source>
</evidence>
<dbReference type="Proteomes" id="UP001291653">
    <property type="component" value="Unassembled WGS sequence"/>
</dbReference>
<dbReference type="InterPro" id="IPR016036">
    <property type="entry name" value="Malonyl_transacylase_ACP-bd"/>
</dbReference>
<feature type="region of interest" description="Disordered" evidence="9">
    <location>
        <begin position="2086"/>
        <end position="2137"/>
    </location>
</feature>
<dbReference type="Gene3D" id="3.30.70.3290">
    <property type="match status" value="3"/>
</dbReference>
<dbReference type="PROSITE" id="PS52019">
    <property type="entry name" value="PKS_MFAS_DH"/>
    <property type="match status" value="1"/>
</dbReference>
<dbReference type="InterPro" id="IPR014031">
    <property type="entry name" value="Ketoacyl_synth_C"/>
</dbReference>
<dbReference type="EMBL" id="BSBI01000001">
    <property type="protein sequence ID" value="GLF93266.1"/>
    <property type="molecule type" value="Genomic_DNA"/>
</dbReference>
<feature type="domain" description="PKS/mFAS DH" evidence="12">
    <location>
        <begin position="2002"/>
        <end position="2280"/>
    </location>
</feature>
<feature type="compositionally biased region" description="Basic and acidic residues" evidence="9">
    <location>
        <begin position="491"/>
        <end position="502"/>
    </location>
</feature>
<keyword evidence="4" id="KW-0808">Transferase</keyword>
<dbReference type="SUPFAM" id="SSF47336">
    <property type="entry name" value="ACP-like"/>
    <property type="match status" value="3"/>
</dbReference>
<reference evidence="13 14" key="1">
    <citation type="submission" date="2022-10" db="EMBL/GenBank/DDBJ databases">
        <title>Draft genome sequence of Streptomyces sp. YSPA8.</title>
        <authorList>
            <person name="Moriuchi R."/>
            <person name="Dohra H."/>
            <person name="Yamamura H."/>
            <person name="Kodani S."/>
        </authorList>
    </citation>
    <scope>NUCLEOTIDE SEQUENCE [LARGE SCALE GENOMIC DNA]</scope>
    <source>
        <strain evidence="13 14">YSPA8</strain>
    </source>
</reference>
<feature type="region of interest" description="C-terminal hotdog fold" evidence="8">
    <location>
        <begin position="2139"/>
        <end position="2280"/>
    </location>
</feature>
<dbReference type="Pfam" id="PF00698">
    <property type="entry name" value="Acyl_transf_1"/>
    <property type="match status" value="3"/>
</dbReference>
<evidence type="ECO:0000259" key="12">
    <source>
        <dbReference type="PROSITE" id="PS52019"/>
    </source>
</evidence>
<keyword evidence="5" id="KW-0045">Antibiotic biosynthesis</keyword>
<dbReference type="InterPro" id="IPR036291">
    <property type="entry name" value="NAD(P)-bd_dom_sf"/>
</dbReference>
<dbReference type="InterPro" id="IPR042104">
    <property type="entry name" value="PKS_dehydratase_sf"/>
</dbReference>
<dbReference type="SMART" id="SM00827">
    <property type="entry name" value="PKS_AT"/>
    <property type="match status" value="3"/>
</dbReference>
<dbReference type="InterPro" id="IPR057326">
    <property type="entry name" value="KR_dom"/>
</dbReference>
<dbReference type="SUPFAM" id="SSF52151">
    <property type="entry name" value="FabD/lysophospholipase-like"/>
    <property type="match status" value="3"/>
</dbReference>
<comment type="caution">
    <text evidence="13">The sequence shown here is derived from an EMBL/GenBank/DDBJ whole genome shotgun (WGS) entry which is preliminary data.</text>
</comment>
<dbReference type="InterPro" id="IPR036736">
    <property type="entry name" value="ACP-like_sf"/>
</dbReference>
<dbReference type="InterPro" id="IPR009081">
    <property type="entry name" value="PP-bd_ACP"/>
</dbReference>
<proteinExistence type="predicted"/>
<dbReference type="InterPro" id="IPR020806">
    <property type="entry name" value="PKS_PP-bd"/>
</dbReference>
<feature type="region of interest" description="Disordered" evidence="9">
    <location>
        <begin position="1511"/>
        <end position="1557"/>
    </location>
</feature>
<evidence type="ECO:0000256" key="9">
    <source>
        <dbReference type="SAM" id="MobiDB-lite"/>
    </source>
</evidence>
<feature type="compositionally biased region" description="Basic and acidic residues" evidence="9">
    <location>
        <begin position="1"/>
        <end position="15"/>
    </location>
</feature>
<dbReference type="Gene3D" id="3.40.50.720">
    <property type="entry name" value="NAD(P)-binding Rossmann-like Domain"/>
    <property type="match status" value="1"/>
</dbReference>
<feature type="domain" description="Ketosynthase family 3 (KS3)" evidence="11">
    <location>
        <begin position="1088"/>
        <end position="1512"/>
    </location>
</feature>
<dbReference type="Pfam" id="PF00109">
    <property type="entry name" value="ketoacyl-synt"/>
    <property type="match status" value="3"/>
</dbReference>
<dbReference type="InterPro" id="IPR020807">
    <property type="entry name" value="PKS_DH"/>
</dbReference>
<evidence type="ECO:0000256" key="1">
    <source>
        <dbReference type="ARBA" id="ARBA00004792"/>
    </source>
</evidence>
<dbReference type="Pfam" id="PF00550">
    <property type="entry name" value="PP-binding"/>
    <property type="match status" value="3"/>
</dbReference>
<feature type="domain" description="Carrier" evidence="10">
    <location>
        <begin position="3731"/>
        <end position="3806"/>
    </location>
</feature>
<dbReference type="Gene3D" id="3.40.47.10">
    <property type="match status" value="3"/>
</dbReference>
<evidence type="ECO:0000256" key="3">
    <source>
        <dbReference type="ARBA" id="ARBA00022553"/>
    </source>
</evidence>
<sequence length="3900" mass="407557">MKDTPTRAVPDDGRENATGAPGAPEPIAVVGLSCRLAGAPDPRALWRLLREGRSALAAPPEGHPGAPRDARPGGYLDRVDTFDAAFFGISPREARAMDPQQRLMLELAWEALENAGIDPTALRESRTAVVAGAMGDDWGTRLARRGAGGTDRFALTGRSRGLIANRVSWTLGLRGPSLTVDTGQSSSLTAVHLACENLRSGEADLALAGGVNLLLAPEGTDDIAAFGALSPDGRCHTFDTRANGYARGEGGAVVVLKPLSRALADGDTVRCLVLGSAVNNDGGGDSLTTPRAETQREVVERALTRAHVRPADIDYVELHGTGTPVGDPVEAGALGAALGRSRPQDRPLLVGSVKTNVGHLEGAAGITGLLKVVLCLQHGELPPTLNHLTPHPALRLDEANLRVPTALVPWPRGSRPRIAGVSSFGMGGTNSHVVLAEAPRDRPGGPGDDPDGRAEAVRSAAGGSLDGGLVDGGSLEAGSPDGGSVDGGSPDGRETDGRETDGRPLGFVLSAHGPDALRAQAGRLGTHLRAHPGLALAPVATSLVTTRARLSTRAVVMASERTELLDHLERFASSTTDPGHTVTGEAGESGEGRRVALLFTGQGAQRPGAGRELAAVAPVFASALDEVCAHFAPLLDRPLREVLWPAGDGKEDGRAIHRTEYTQPALFALEVAQYRQLWEWGLRPDVLLGHSIGELAAAHVAGVLSLPDAAALVAARGRLMQALPGGGAMAALDGTEDEILAELSGHEHTVSIAAVNGPASVVVSGDAEAVDALVARWRERGRRTARLRVSHAFHSHRMDPMADEFARFARTLTYHPPTVPIVSDVTGHLAGPEEMASADYWVRQLRGTVRFLDGVRLLDATGVTEYVEVGPDTVLSAAAREAVPSPRGRSFTSLLRAGRPEARTALTAVATLYTRGVDLDPRALTGPYGQRVDLPTYPFQRVRHWPDETSSPAPEQARPAPGEDPDPAAAMESPAEANADPRTPLAAMTADDRAHAVLETVREHTAAVLGHPSTASVRQHESFRGQGLDSLGAVELCDRLGTALGLSLPKALVFDHPTPLAMAGHLASLVSGGRERAPAPVSGAGGSEDPVVVVGMACRFPGGVRSPEDLWRLLAEGGDAIGDFPDDRGWDVGRIHDPELSRPGTSYVRHGGFLDDAMDFDAAFFGISPREALAMDPQQRLLLETAWECLERAGIPADRLRGSSTGVFVGATHQEYGPAFTAADESGGYLFTGTTPSVAAGRIAYTLGLHGPALTVDTACSASLVALHLASRALLAGECDTAFAGGVTVMATPGIFSELSRLGGLSADGRCRAFGAGADGTGWSEGVGLVLLERLSVARAKGHRVWAVVRGSAINSDGASNGLTAPNGEAQRRVIEAALADAGVSAADVDAVEAHGTGTRLGDPIEAGALLATYGRGREGSPLWLGSVKSNIGHTQAAAGVAGVIKMIGAFAGETLPRTLYAEEPSEVVDWSAGGVELLSRERPWPRGERPRRAGVSSFGISGTNAHLILEEPEPDPYTGPGEHTETAPDDPTKSTAAPDTTEAPEPPGPLPFPLSARTPAALRGQATALLAHLDRRETRPLDLAHALATTRTVFEHRATVVAAGPAELRAGLGAVADGTPHPLTVASAAESDGRTVLVFPGHGSQWPGMARQLLRESPGFAGRLRECAAAVDALTDWSLLDALHGGPDAPSTERLDVAQPLLFAVMVALAHVWTTTGGVRPDAVVGHSQGEIAAACVAGVLTLEEAARVVVVRSRLFTRVPLPGAMASVALSADATRERLTALGSPLEISGSNSPTATTVAGAADDVHRFVAACGTDGIRARVVVTGVASHCALMDPLRAPLLEELGPLHPREGTIPLCSAVTGEIIDGRSMDAAYWFGNVRRPVDFLGATRTLLRTGHRAFLEMSPHPLLTTSVLATAEAEDIPVAAVGTLRRDDGGMRRLLLSFAEAHVRGVRTDPAALFPGRRPATVDLPTYAFERRRHWLGAGAADVTTTGADAVDHPLLGAAVTLPDGGALLTGRLAPNGLPWLSDHAGPRGPLLPGTAFAELALRAGDAVGCAHLRELVLEEPLLFAATDAVALQVSVGPPGDDGTRELTVHARPGTPAGNEHPWTRHASGTLAPDAAPEPAHDPLPLPKDAVPVPLDGFYARWAGRGHRYGPAFRGLRAAWRHGDEYRAEIALDDERRTEAGRFVLHPALLDAALHAVLLARDDAGATGDGMLLPFVWSGVSVFATGASTARVQVVPRDESTVTLRLTDASGAPLAVVESLTWRPMTASALAGTTPVVREALFRVAWRAPRADSRYEEPGHGTTPLPEVLDAAALGSGEAVLERLRARLADAHQGAGKLVVVTRGAVAARPGDTVPGLGHAEVWGLVRTAQTEYPDRFALLDLDCGDGADEPSVASAVRAALATGEDQLALRDGRMYAPRLTRAHAVEPYQLSGNGTVLVTGGTGTVGGLLARRLVTGHGARHLLLVSRRGPDAPGAGALRDRLHALGARVTIRACDITDRAALRRLLAHVPPKYPLTGIVHTAAVLDDGVLTSLTPERLTRVMRPKAEAALALHEETSGTPLEIFVLLSSVIGLLGGAGQANYAAANTLLDALAQHRAARGLPALSLAWGLWEQRSDLTELDVADLARLRRSGLLPMTTEDALDLFSASLGSDEPLLVPARLDLAGARRSPGASALLRTTGRTVARRAAGTDAGDGSGFAERTAALPAPERSRTLLELVRAHTAAVLGHADGDAVTGERAFREIGFDSLMAVELRNRVAAATGLRLPTTLMFDHPTPLAMAGHLASLVSGGRERAPVPVSGAGGAEDPVVVVGMACRFPGGVRSPEDLWRLLAEGGDAIGDFPDDRGWDLDTLFGTADRPGTSDTRHGGFLHDAGDFDAELFGIGPNEALAMDPQQRLLLETAWECLERAGIPADRLRGSSTGVFTGIVNHDYGRGATAVPDAVADHRLAGDAHSVASGRIAYTLGLHGPALSVDTACSSALVAIHLACRALLAGECDTAFAGGVTVMATPSVFEDFTRQRGLSADGRCRAFGAGADGTGWSEGVGLVLLERLSVARARGHRVWAVVRGSAINSDGASNGLTAPNGEAQRRVIEAALADAGVSAFEVDAVEAHGTGTRLGDPIEAGALLATYGRGREGSPLWLGSVKSNIGHTQAAAGVAGVIKMIGAFAGETLPRTLYAEEPSEVVDWSTGGVELLSRERAWPRGERPRRAGVSSFGISGTNAHLILEEPPADHPAEQPRPLPKAVPPALPLVLSARSPRALAAQARHLLAATGDADGPRLLDIAYALATTRTPLDHRRTVTGEDADGIRAALASVAEGRTGHRTARAGRGLALLFSGQGAQRPGAGAALHAAHPVFAAAFDEISALFEPHLGQPLHEVAFTAPDGPHAHLLDRTDHTQPVLFALETALWRLLESWGVRPHAVAGHSIGELAAAHAAGVLDLRSAVTLVAARGRLMNELPAGGAMVALHASEEEVLPLLAAHPGRIALAAVNGPRRVVVSGAEDAVRKVAAAFPRHRTLRTSHAFHSPLMDGALAEFGRVAATLPYQSPRLPLVSTLTGRAVEPEELCEPSYWVRHARETVRFADAVRTLAAQGIDTFAEIGPDTVLGAAVTEMFAEGDRAARPQARSALHRSRPDATHLAELVGWLHDRGAEVDWDAYFAGTGADRTSLPLYPFQRSRYWLGAATPHSPAPAPESEQRTDPGTEEFLTGLAGRTGAERRAHVLDTVRALVADRLGHTTPSGIAPDRRFLDMGLDSVGAVTLRDRLGVVTGLPLPVTLVYDRPTPGEVADLVLDALDAPREEPHRTTASDGPDTATPSGPFTDVLAELDRMETTLLAVADDDHGLREDIGKRLRRLASDWSGPSASPDLDAVSRDELLTFIDRELGHADN</sequence>
<dbReference type="SMART" id="SM00822">
    <property type="entry name" value="PKS_KR"/>
    <property type="match status" value="1"/>
</dbReference>
<dbReference type="SUPFAM" id="SSF53901">
    <property type="entry name" value="Thiolase-like"/>
    <property type="match status" value="3"/>
</dbReference>
<feature type="region of interest" description="N-terminal hotdog fold" evidence="8">
    <location>
        <begin position="2002"/>
        <end position="2127"/>
    </location>
</feature>
<comment type="pathway">
    <text evidence="1">Antibiotic biosynthesis.</text>
</comment>
<protein>
    <submittedName>
        <fullName evidence="13">SDR family NAD(P)-dependent oxidoreductase</fullName>
    </submittedName>
</protein>
<dbReference type="SUPFAM" id="SSF51735">
    <property type="entry name" value="NAD(P)-binding Rossmann-fold domains"/>
    <property type="match status" value="2"/>
</dbReference>
<dbReference type="InterPro" id="IPR049552">
    <property type="entry name" value="PKS_DH_N"/>
</dbReference>
<feature type="domain" description="Carrier" evidence="10">
    <location>
        <begin position="2722"/>
        <end position="2797"/>
    </location>
</feature>
<dbReference type="InterPro" id="IPR032821">
    <property type="entry name" value="PKS_assoc"/>
</dbReference>
<feature type="domain" description="Carrier" evidence="10">
    <location>
        <begin position="995"/>
        <end position="1070"/>
    </location>
</feature>
<dbReference type="InterPro" id="IPR013968">
    <property type="entry name" value="PKS_KR"/>
</dbReference>
<dbReference type="PROSITE" id="PS52004">
    <property type="entry name" value="KS3_2"/>
    <property type="match status" value="3"/>
</dbReference>
<dbReference type="InterPro" id="IPR020841">
    <property type="entry name" value="PKS_Beta-ketoAc_synthase_dom"/>
</dbReference>
<evidence type="ECO:0000259" key="11">
    <source>
        <dbReference type="PROSITE" id="PS52004"/>
    </source>
</evidence>
<dbReference type="Gene3D" id="3.10.129.110">
    <property type="entry name" value="Polyketide synthase dehydratase"/>
    <property type="match status" value="1"/>
</dbReference>
<keyword evidence="6" id="KW-0511">Multifunctional enzyme</keyword>
<feature type="compositionally biased region" description="Gly residues" evidence="9">
    <location>
        <begin position="480"/>
        <end position="490"/>
    </location>
</feature>
<keyword evidence="7" id="KW-0012">Acyltransferase</keyword>
<feature type="region of interest" description="Disordered" evidence="9">
    <location>
        <begin position="943"/>
        <end position="983"/>
    </location>
</feature>
<dbReference type="SMART" id="SM00825">
    <property type="entry name" value="PKS_KS"/>
    <property type="match status" value="3"/>
</dbReference>
<feature type="domain" description="Ketosynthase family 3 (KS3)" evidence="11">
    <location>
        <begin position="24"/>
        <end position="437"/>
    </location>
</feature>
<evidence type="ECO:0000256" key="4">
    <source>
        <dbReference type="ARBA" id="ARBA00022679"/>
    </source>
</evidence>
<keyword evidence="3" id="KW-0597">Phosphoprotein</keyword>
<evidence type="ECO:0000256" key="5">
    <source>
        <dbReference type="ARBA" id="ARBA00023194"/>
    </source>
</evidence>
<dbReference type="CDD" id="cd00833">
    <property type="entry name" value="PKS"/>
    <property type="match status" value="3"/>
</dbReference>
<keyword evidence="2" id="KW-0596">Phosphopantetheine</keyword>
<keyword evidence="14" id="KW-1185">Reference proteome</keyword>
<feature type="active site" description="Proton acceptor; for dehydratase activity" evidence="8">
    <location>
        <position position="2033"/>
    </location>
</feature>
<dbReference type="PROSITE" id="PS00012">
    <property type="entry name" value="PHOSPHOPANTETHEINE"/>
    <property type="match status" value="2"/>
</dbReference>
<dbReference type="InterPro" id="IPR016035">
    <property type="entry name" value="Acyl_Trfase/lysoPLipase"/>
</dbReference>
<dbReference type="PANTHER" id="PTHR43775:SF51">
    <property type="entry name" value="INACTIVE PHENOLPHTHIOCEROL SYNTHESIS POLYKETIDE SYNTHASE TYPE I PKS1-RELATED"/>
    <property type="match status" value="1"/>
</dbReference>
<dbReference type="InterPro" id="IPR050091">
    <property type="entry name" value="PKS_NRPS_Biosynth_Enz"/>
</dbReference>
<dbReference type="Pfam" id="PF21089">
    <property type="entry name" value="PKS_DH_N"/>
    <property type="match status" value="1"/>
</dbReference>